<dbReference type="EMBL" id="AZCN01000110">
    <property type="protein sequence ID" value="KRK14063.1"/>
    <property type="molecule type" value="Genomic_DNA"/>
</dbReference>
<feature type="domain" description="Integrase catalytic" evidence="1">
    <location>
        <begin position="132"/>
        <end position="297"/>
    </location>
</feature>
<accession>A0A0R1EX84</accession>
<evidence type="ECO:0000313" key="3">
    <source>
        <dbReference type="Proteomes" id="UP000051181"/>
    </source>
</evidence>
<dbReference type="AlphaFoldDB" id="A0A0R1EX84"/>
<name>A0A0R1EX84_9LACO</name>
<proteinExistence type="predicted"/>
<dbReference type="Gene3D" id="3.30.420.10">
    <property type="entry name" value="Ribonuclease H-like superfamily/Ribonuclease H"/>
    <property type="match status" value="1"/>
</dbReference>
<dbReference type="NCBIfam" id="NF033516">
    <property type="entry name" value="transpos_IS3"/>
    <property type="match status" value="1"/>
</dbReference>
<dbReference type="PANTHER" id="PTHR46889:SF4">
    <property type="entry name" value="TRANSPOSASE INSO FOR INSERTION SEQUENCE ELEMENT IS911B-RELATED"/>
    <property type="match status" value="1"/>
</dbReference>
<evidence type="ECO:0000259" key="1">
    <source>
        <dbReference type="PROSITE" id="PS50994"/>
    </source>
</evidence>
<dbReference type="PROSITE" id="PS50994">
    <property type="entry name" value="INTEGRASE"/>
    <property type="match status" value="1"/>
</dbReference>
<dbReference type="GO" id="GO:0015074">
    <property type="term" value="P:DNA integration"/>
    <property type="evidence" value="ECO:0007669"/>
    <property type="project" value="InterPro"/>
</dbReference>
<dbReference type="GeneID" id="65915728"/>
<dbReference type="PATRIC" id="fig|913848.6.peg.249"/>
<dbReference type="PANTHER" id="PTHR46889">
    <property type="entry name" value="TRANSPOSASE INSF FOR INSERTION SEQUENCE IS3B-RELATED"/>
    <property type="match status" value="1"/>
</dbReference>
<dbReference type="eggNOG" id="COG2801">
    <property type="taxonomic scope" value="Bacteria"/>
</dbReference>
<organism evidence="2 3">
    <name type="scientific">Loigolactobacillus coryniformis subsp. coryniformis KCTC 3167 = DSM 20001</name>
    <dbReference type="NCBI Taxonomy" id="913848"/>
    <lineage>
        <taxon>Bacteria</taxon>
        <taxon>Bacillati</taxon>
        <taxon>Bacillota</taxon>
        <taxon>Bacilli</taxon>
        <taxon>Lactobacillales</taxon>
        <taxon>Lactobacillaceae</taxon>
        <taxon>Loigolactobacillus</taxon>
    </lineage>
</organism>
<dbReference type="Pfam" id="PF00665">
    <property type="entry name" value="rve"/>
    <property type="match status" value="1"/>
</dbReference>
<dbReference type="InterPro" id="IPR036397">
    <property type="entry name" value="RNaseH_sf"/>
</dbReference>
<sequence length="297" mass="34629">MNKPHRLAYHAIKVVSQGNHGAVTKLLTVIGVSRQAYHKGLRRQETTWEKHNKQLKTRTQYWFDFHHQGIGAGNLLTNLQADKLIDFPVTLKQVRRVMRELDIRCQVRPKKHKRAKQTEQYLLDNVLKQNFQVTAPNKVWLSDSTELTYGLNGEYKVRLSGVLDLYGRRLLAYNLSATETSAAEIQVFQRAFTAVGKVPSLIHTDRGSAYTSRAFNHFINQFEITRSMSRPGTPYDNAPMERWWNEFKLRWMARHPRAKTYQELITLVESGIEYFNHDNRSAQRNGLTPDEYWNEAI</sequence>
<dbReference type="InterPro" id="IPR012337">
    <property type="entry name" value="RNaseH-like_sf"/>
</dbReference>
<protein>
    <recommendedName>
        <fullName evidence="1">Integrase catalytic domain-containing protein</fullName>
    </recommendedName>
</protein>
<reference evidence="2 3" key="1">
    <citation type="journal article" date="2015" name="Genome Announc.">
        <title>Expanding the biotechnology potential of lactobacilli through comparative genomics of 213 strains and associated genera.</title>
        <authorList>
            <person name="Sun Z."/>
            <person name="Harris H.M."/>
            <person name="McCann A."/>
            <person name="Guo C."/>
            <person name="Argimon S."/>
            <person name="Zhang W."/>
            <person name="Yang X."/>
            <person name="Jeffery I.B."/>
            <person name="Cooney J.C."/>
            <person name="Kagawa T.F."/>
            <person name="Liu W."/>
            <person name="Song Y."/>
            <person name="Salvetti E."/>
            <person name="Wrobel A."/>
            <person name="Rasinkangas P."/>
            <person name="Parkhill J."/>
            <person name="Rea M.C."/>
            <person name="O'Sullivan O."/>
            <person name="Ritari J."/>
            <person name="Douillard F.P."/>
            <person name="Paul Ross R."/>
            <person name="Yang R."/>
            <person name="Briner A.E."/>
            <person name="Felis G.E."/>
            <person name="de Vos W.M."/>
            <person name="Barrangou R."/>
            <person name="Klaenhammer T.R."/>
            <person name="Caufield P.W."/>
            <person name="Cui Y."/>
            <person name="Zhang H."/>
            <person name="O'Toole P.W."/>
        </authorList>
    </citation>
    <scope>NUCLEOTIDE SEQUENCE [LARGE SCALE GENOMIC DNA]</scope>
    <source>
        <strain evidence="2 3">DSM 20001</strain>
    </source>
</reference>
<dbReference type="GO" id="GO:0003676">
    <property type="term" value="F:nucleic acid binding"/>
    <property type="evidence" value="ECO:0007669"/>
    <property type="project" value="InterPro"/>
</dbReference>
<dbReference type="Proteomes" id="UP000051181">
    <property type="component" value="Unassembled WGS sequence"/>
</dbReference>
<dbReference type="RefSeq" id="WP_010009085.1">
    <property type="nucleotide sequence ID" value="NZ_AZCN01000110.1"/>
</dbReference>
<dbReference type="SUPFAM" id="SSF53098">
    <property type="entry name" value="Ribonuclease H-like"/>
    <property type="match status" value="1"/>
</dbReference>
<gene>
    <name evidence="2" type="ORF">FD22_GL000253</name>
</gene>
<dbReference type="InterPro" id="IPR001584">
    <property type="entry name" value="Integrase_cat-core"/>
</dbReference>
<comment type="caution">
    <text evidence="2">The sequence shown here is derived from an EMBL/GenBank/DDBJ whole genome shotgun (WGS) entry which is preliminary data.</text>
</comment>
<evidence type="ECO:0000313" key="2">
    <source>
        <dbReference type="EMBL" id="KRK14063.1"/>
    </source>
</evidence>
<dbReference type="InterPro" id="IPR050900">
    <property type="entry name" value="Transposase_IS3/IS150/IS904"/>
</dbReference>
<dbReference type="InterPro" id="IPR048020">
    <property type="entry name" value="Transpos_IS3"/>
</dbReference>